<dbReference type="AlphaFoldDB" id="A0A0W8E624"/>
<feature type="domain" description="Carboxymuconolactone decarboxylase-like" evidence="1">
    <location>
        <begin position="17"/>
        <end position="97"/>
    </location>
</feature>
<dbReference type="InterPro" id="IPR003779">
    <property type="entry name" value="CMD-like"/>
</dbReference>
<dbReference type="EC" id="4.1.1.44" evidence="2"/>
<gene>
    <name evidence="2" type="ORF">ASZ90_018648</name>
</gene>
<organism evidence="2">
    <name type="scientific">hydrocarbon metagenome</name>
    <dbReference type="NCBI Taxonomy" id="938273"/>
    <lineage>
        <taxon>unclassified sequences</taxon>
        <taxon>metagenomes</taxon>
        <taxon>ecological metagenomes</taxon>
    </lineage>
</organism>
<dbReference type="Gene3D" id="1.20.1290.10">
    <property type="entry name" value="AhpD-like"/>
    <property type="match status" value="1"/>
</dbReference>
<comment type="caution">
    <text evidence="2">The sequence shown here is derived from an EMBL/GenBank/DDBJ whole genome shotgun (WGS) entry which is preliminary data.</text>
</comment>
<keyword evidence="2" id="KW-0456">Lyase</keyword>
<evidence type="ECO:0000313" key="2">
    <source>
        <dbReference type="EMBL" id="KUG03869.1"/>
    </source>
</evidence>
<dbReference type="PANTHER" id="PTHR33930">
    <property type="entry name" value="ALKYL HYDROPEROXIDE REDUCTASE AHPD"/>
    <property type="match status" value="1"/>
</dbReference>
<proteinExistence type="predicted"/>
<dbReference type="GO" id="GO:0047575">
    <property type="term" value="F:4-carboxymuconolactone decarboxylase activity"/>
    <property type="evidence" value="ECO:0007669"/>
    <property type="project" value="UniProtKB-EC"/>
</dbReference>
<name>A0A0W8E624_9ZZZZ</name>
<accession>A0A0W8E624</accession>
<dbReference type="GO" id="GO:0051920">
    <property type="term" value="F:peroxiredoxin activity"/>
    <property type="evidence" value="ECO:0007669"/>
    <property type="project" value="InterPro"/>
</dbReference>
<protein>
    <submittedName>
        <fullName evidence="2">4-carboxymuconolactone decarboxylase</fullName>
        <ecNumber evidence="2">4.1.1.44</ecNumber>
    </submittedName>
</protein>
<dbReference type="InterPro" id="IPR029032">
    <property type="entry name" value="AhpD-like"/>
</dbReference>
<sequence length="99" mass="10957">MDVKLPWFVEELRKRDPEFFSAVKGVAESAMNTRALDAKTTYLVVLALDAAKNADQGVRVLASQAREAGASEEEIKEVLRLAYYVSGMDVIKTSLNAYD</sequence>
<dbReference type="SUPFAM" id="SSF69118">
    <property type="entry name" value="AhpD-like"/>
    <property type="match status" value="1"/>
</dbReference>
<dbReference type="PANTHER" id="PTHR33930:SF2">
    <property type="entry name" value="BLR3452 PROTEIN"/>
    <property type="match status" value="1"/>
</dbReference>
<reference evidence="2" key="1">
    <citation type="journal article" date="2015" name="Proc. Natl. Acad. Sci. U.S.A.">
        <title>Networks of energetic and metabolic interactions define dynamics in microbial communities.</title>
        <authorList>
            <person name="Embree M."/>
            <person name="Liu J.K."/>
            <person name="Al-Bassam M.M."/>
            <person name="Zengler K."/>
        </authorList>
    </citation>
    <scope>NUCLEOTIDE SEQUENCE</scope>
</reference>
<dbReference type="EMBL" id="LNQE01001865">
    <property type="protein sequence ID" value="KUG03869.1"/>
    <property type="molecule type" value="Genomic_DNA"/>
</dbReference>
<dbReference type="Pfam" id="PF02627">
    <property type="entry name" value="CMD"/>
    <property type="match status" value="1"/>
</dbReference>
<evidence type="ECO:0000259" key="1">
    <source>
        <dbReference type="Pfam" id="PF02627"/>
    </source>
</evidence>